<keyword evidence="4" id="KW-0378">Hydrolase</keyword>
<name>A0A8S5MSY0_9CAUD</name>
<evidence type="ECO:0000313" key="6">
    <source>
        <dbReference type="EMBL" id="DAD85282.1"/>
    </source>
</evidence>
<evidence type="ECO:0000256" key="1">
    <source>
        <dbReference type="ARBA" id="ARBA00000632"/>
    </source>
</evidence>
<accession>A0A8S5MSY0</accession>
<reference evidence="6" key="1">
    <citation type="journal article" date="2021" name="Proc. Natl. Acad. Sci. U.S.A.">
        <title>A Catalog of Tens of Thousands of Viruses from Human Metagenomes Reveals Hidden Associations with Chronic Diseases.</title>
        <authorList>
            <person name="Tisza M.J."/>
            <person name="Buck C.B."/>
        </authorList>
    </citation>
    <scope>NUCLEOTIDE SEQUENCE</scope>
    <source>
        <strain evidence="6">Ctk251</strain>
    </source>
</reference>
<dbReference type="PANTHER" id="PTHR34135:SF2">
    <property type="entry name" value="LYSOZYME"/>
    <property type="match status" value="1"/>
</dbReference>
<dbReference type="GO" id="GO:0003796">
    <property type="term" value="F:lysozyme activity"/>
    <property type="evidence" value="ECO:0007669"/>
    <property type="project" value="UniProtKB-EC"/>
</dbReference>
<proteinExistence type="inferred from homology"/>
<sequence length="371" mass="41838">MLNGYDISSHNAEAGFRVANVPSDFVIVKATEGTGYTNPYFKRDADDALAQGRLLGIYHYATGYNWQAEADFFLNCVQPYIGKAVLILDFEAEAVMRGKVAFVKSWLDYIKSKTGNLPWFYTYLNVENGYINKQNPQGFDWSSVANTYPLWVAQYNNYNPVTSYQPRDLYGSLKFWKNMTAFQYTSSGRIGNPGSLDLNVFYGTKADWLKYTNNNGEKEVDEMSWHPEVKWNQLGMFRINRENGINLYTSPDLAIVTQEDGHDAVRKYGDFVIWQAKGGAVRLGTDVQWASQADGLTKINPLAVNDSARAICKITTDDAYTQNEPDWKAGGIKHLPKGSTWQVFGRVDKYLIVGGEKDGKYINGDKVVIVL</sequence>
<dbReference type="Gene3D" id="3.20.20.80">
    <property type="entry name" value="Glycosidases"/>
    <property type="match status" value="1"/>
</dbReference>
<protein>
    <recommendedName>
        <fullName evidence="3">lysozyme</fullName>
        <ecNumber evidence="3">3.2.1.17</ecNumber>
    </recommendedName>
</protein>
<dbReference type="SMART" id="SM00641">
    <property type="entry name" value="Glyco_25"/>
    <property type="match status" value="1"/>
</dbReference>
<evidence type="ECO:0000256" key="4">
    <source>
        <dbReference type="ARBA" id="ARBA00022801"/>
    </source>
</evidence>
<dbReference type="EC" id="3.2.1.17" evidence="3"/>
<comment type="catalytic activity">
    <reaction evidence="1">
        <text>Hydrolysis of (1-&gt;4)-beta-linkages between N-acetylmuramic acid and N-acetyl-D-glucosamine residues in a peptidoglycan and between N-acetyl-D-glucosamine residues in chitodextrins.</text>
        <dbReference type="EC" id="3.2.1.17"/>
    </reaction>
</comment>
<dbReference type="InterPro" id="IPR017853">
    <property type="entry name" value="GH"/>
</dbReference>
<dbReference type="GO" id="GO:0016998">
    <property type="term" value="P:cell wall macromolecule catabolic process"/>
    <property type="evidence" value="ECO:0007669"/>
    <property type="project" value="InterPro"/>
</dbReference>
<evidence type="ECO:0000256" key="3">
    <source>
        <dbReference type="ARBA" id="ARBA00012732"/>
    </source>
</evidence>
<dbReference type="GO" id="GO:0009253">
    <property type="term" value="P:peptidoglycan catabolic process"/>
    <property type="evidence" value="ECO:0007669"/>
    <property type="project" value="InterPro"/>
</dbReference>
<evidence type="ECO:0000256" key="2">
    <source>
        <dbReference type="ARBA" id="ARBA00010646"/>
    </source>
</evidence>
<organism evidence="6">
    <name type="scientific">Myoviridae sp. ctk251</name>
    <dbReference type="NCBI Taxonomy" id="2826689"/>
    <lineage>
        <taxon>Viruses</taxon>
        <taxon>Duplodnaviria</taxon>
        <taxon>Heunggongvirae</taxon>
        <taxon>Uroviricota</taxon>
        <taxon>Caudoviricetes</taxon>
    </lineage>
</organism>
<dbReference type="GO" id="GO:0016052">
    <property type="term" value="P:carbohydrate catabolic process"/>
    <property type="evidence" value="ECO:0007669"/>
    <property type="project" value="TreeGrafter"/>
</dbReference>
<dbReference type="PANTHER" id="PTHR34135">
    <property type="entry name" value="LYSOZYME"/>
    <property type="match status" value="1"/>
</dbReference>
<dbReference type="Pfam" id="PF01183">
    <property type="entry name" value="Glyco_hydro_25"/>
    <property type="match status" value="1"/>
</dbReference>
<dbReference type="SUPFAM" id="SSF51445">
    <property type="entry name" value="(Trans)glycosidases"/>
    <property type="match status" value="1"/>
</dbReference>
<dbReference type="PROSITE" id="PS51904">
    <property type="entry name" value="GLYCOSYL_HYDROL_F25_2"/>
    <property type="match status" value="1"/>
</dbReference>
<comment type="similarity">
    <text evidence="2">Belongs to the glycosyl hydrolase 25 family.</text>
</comment>
<dbReference type="InterPro" id="IPR002053">
    <property type="entry name" value="Glyco_hydro_25"/>
</dbReference>
<dbReference type="EMBL" id="BK014979">
    <property type="protein sequence ID" value="DAD85282.1"/>
    <property type="molecule type" value="Genomic_DNA"/>
</dbReference>
<keyword evidence="5" id="KW-0326">Glycosidase</keyword>
<dbReference type="InterPro" id="IPR018077">
    <property type="entry name" value="Glyco_hydro_fam25_subgr"/>
</dbReference>
<evidence type="ECO:0000256" key="5">
    <source>
        <dbReference type="ARBA" id="ARBA00023295"/>
    </source>
</evidence>